<reference evidence="4 5" key="1">
    <citation type="submission" date="2020-09" db="EMBL/GenBank/DDBJ databases">
        <title>Draft genome of Gelidibacter salicanalis PAMC21136.</title>
        <authorList>
            <person name="Park H."/>
        </authorList>
    </citation>
    <scope>NUCLEOTIDE SEQUENCE [LARGE SCALE GENOMIC DNA]</scope>
    <source>
        <strain evidence="4 5">PAMC21136</strain>
    </source>
</reference>
<keyword evidence="1" id="KW-0472">Membrane</keyword>
<feature type="domain" description="FecR protein" evidence="2">
    <location>
        <begin position="179"/>
        <end position="274"/>
    </location>
</feature>
<dbReference type="Pfam" id="PF16344">
    <property type="entry name" value="FecR_C"/>
    <property type="match status" value="1"/>
</dbReference>
<accession>A0A934KWZ5</accession>
<dbReference type="EMBL" id="JAEHJZ010000035">
    <property type="protein sequence ID" value="MBJ7881858.1"/>
    <property type="molecule type" value="Genomic_DNA"/>
</dbReference>
<dbReference type="PANTHER" id="PTHR30273:SF2">
    <property type="entry name" value="PROTEIN FECR"/>
    <property type="match status" value="1"/>
</dbReference>
<protein>
    <submittedName>
        <fullName evidence="4">FecR family protein</fullName>
    </submittedName>
</protein>
<comment type="caution">
    <text evidence="4">The sequence shown here is derived from an EMBL/GenBank/DDBJ whole genome shotgun (WGS) entry which is preliminary data.</text>
</comment>
<dbReference type="Proteomes" id="UP000662373">
    <property type="component" value="Unassembled WGS sequence"/>
</dbReference>
<dbReference type="PANTHER" id="PTHR30273">
    <property type="entry name" value="PERIPLASMIC SIGNAL SENSOR AND SIGMA FACTOR ACTIVATOR FECR-RELATED"/>
    <property type="match status" value="1"/>
</dbReference>
<dbReference type="RefSeq" id="WP_199600984.1">
    <property type="nucleotide sequence ID" value="NZ_JAEHJZ010000035.1"/>
</dbReference>
<dbReference type="InterPro" id="IPR012373">
    <property type="entry name" value="Ferrdict_sens_TM"/>
</dbReference>
<evidence type="ECO:0000313" key="4">
    <source>
        <dbReference type="EMBL" id="MBJ7881858.1"/>
    </source>
</evidence>
<evidence type="ECO:0000259" key="3">
    <source>
        <dbReference type="Pfam" id="PF16344"/>
    </source>
</evidence>
<dbReference type="Pfam" id="PF04773">
    <property type="entry name" value="FecR"/>
    <property type="match status" value="1"/>
</dbReference>
<sequence length="388" mass="44031">MNINNKRKFLILIEQLLSGKANMKEIKALLNFFQSHQEINTWENQDEDRGVVEEKIYNNIQKKLGIGSFKRKKVLSVFNANLLKYAAVILIGGFIAYSVLNRDVPSGTKDLKVVENNIQIGTNKATLTLENGSIVLLEKGTLYESQNISSNGDEIVYNAVDSQSVVTNNVIQYNYLTIPRGGQFVVKLSDNTTVWLNSESQLKYPINFIEGTSRKVELVYGEAYFEVSPSSLHNGDVFQVFSRGQKVEVVGTQFNVKAYKDEATIYTTLVEGKVLVLHSDNSQTLQPDQQYAYNVLDNTAQISNVNVYNEVSWRDGVFSFEDKSLKEIMTVLSRWYNMNVEFKNKDIENVEFVGVLYKDRSIESILKNIKSVGSIKSYEISDRNVILK</sequence>
<organism evidence="4 5">
    <name type="scientific">Gelidibacter salicanalis</name>
    <dbReference type="NCBI Taxonomy" id="291193"/>
    <lineage>
        <taxon>Bacteria</taxon>
        <taxon>Pseudomonadati</taxon>
        <taxon>Bacteroidota</taxon>
        <taxon>Flavobacteriia</taxon>
        <taxon>Flavobacteriales</taxon>
        <taxon>Flavobacteriaceae</taxon>
        <taxon>Gelidibacter</taxon>
    </lineage>
</organism>
<name>A0A934KWZ5_9FLAO</name>
<dbReference type="InterPro" id="IPR006860">
    <property type="entry name" value="FecR"/>
</dbReference>
<dbReference type="Gene3D" id="3.55.50.30">
    <property type="match status" value="1"/>
</dbReference>
<dbReference type="AlphaFoldDB" id="A0A934KWZ5"/>
<keyword evidence="1" id="KW-0812">Transmembrane</keyword>
<feature type="transmembrane region" description="Helical" evidence="1">
    <location>
        <begin position="82"/>
        <end position="100"/>
    </location>
</feature>
<dbReference type="GO" id="GO:0016989">
    <property type="term" value="F:sigma factor antagonist activity"/>
    <property type="evidence" value="ECO:0007669"/>
    <property type="project" value="TreeGrafter"/>
</dbReference>
<evidence type="ECO:0000259" key="2">
    <source>
        <dbReference type="Pfam" id="PF04773"/>
    </source>
</evidence>
<keyword evidence="5" id="KW-1185">Reference proteome</keyword>
<feature type="domain" description="Protein FecR C-terminal" evidence="3">
    <location>
        <begin position="318"/>
        <end position="387"/>
    </location>
</feature>
<gene>
    <name evidence="4" type="ORF">JEM65_14565</name>
</gene>
<dbReference type="Gene3D" id="2.60.120.1440">
    <property type="match status" value="1"/>
</dbReference>
<evidence type="ECO:0000313" key="5">
    <source>
        <dbReference type="Proteomes" id="UP000662373"/>
    </source>
</evidence>
<keyword evidence="1" id="KW-1133">Transmembrane helix</keyword>
<evidence type="ECO:0000256" key="1">
    <source>
        <dbReference type="SAM" id="Phobius"/>
    </source>
</evidence>
<proteinExistence type="predicted"/>
<dbReference type="InterPro" id="IPR032508">
    <property type="entry name" value="FecR_C"/>
</dbReference>